<sequence>MAELEPVAITSIMFLSMLVLMAMGAPLALALMISGMGSAYLMFGPGGLDLLLASAYSAMDNFLLVSLPLFIFMGLVLERSGITDALFGMIHKLMGSTPGGLGVGTVLICALIAAMAGVSGAATVSLGIIALPAMLKRGYHKRLVTGTIMAGGALGFLIPPSVLMIVYAFLARESVGKLFAAGLMPGLMLAGIYMVYILIRCRLNPDLGPAAPPEERYTAREKLQSLRHLIAPGLLVATVLGCIIGGITSPSEASAVGAAGALLLTATRGKLSWELMRYVMLSTTKITGMLIWIAIAAVFFSRIYMGLGAGMMISDFIYDFSLSPYTVIIFMLVSFFVLGMFLDDFAILFITVPLYIPIVRDLGFDTTWFAVLFILSMQSAYLTPPFGYNLFYMRSVAPKSITIVDIYRSALPFVALQILGLALIVVFPGIALWLPNLLF</sequence>
<keyword evidence="7" id="KW-0813">Transport</keyword>
<feature type="transmembrane region" description="Helical" evidence="7">
    <location>
        <begin position="39"/>
        <end position="56"/>
    </location>
</feature>
<feature type="transmembrane region" description="Helical" evidence="7">
    <location>
        <begin position="229"/>
        <end position="247"/>
    </location>
</feature>
<dbReference type="PIRSF" id="PIRSF006066">
    <property type="entry name" value="HI0050"/>
    <property type="match status" value="1"/>
</dbReference>
<evidence type="ECO:0000256" key="4">
    <source>
        <dbReference type="ARBA" id="ARBA00022692"/>
    </source>
</evidence>
<feature type="transmembrane region" description="Helical" evidence="7">
    <location>
        <begin position="102"/>
        <end position="131"/>
    </location>
</feature>
<evidence type="ECO:0000259" key="8">
    <source>
        <dbReference type="Pfam" id="PF06808"/>
    </source>
</evidence>
<feature type="transmembrane region" description="Helical" evidence="7">
    <location>
        <begin position="411"/>
        <end position="434"/>
    </location>
</feature>
<name>A0A7X5APZ8_9GAMM</name>
<keyword evidence="6 7" id="KW-0472">Membrane</keyword>
<comment type="subunit">
    <text evidence="7">The complex comprises the extracytoplasmic solute receptor protein and the two transmembrane proteins.</text>
</comment>
<evidence type="ECO:0000256" key="2">
    <source>
        <dbReference type="ARBA" id="ARBA00022475"/>
    </source>
</evidence>
<feature type="transmembrane region" description="Helical" evidence="7">
    <location>
        <begin position="143"/>
        <end position="170"/>
    </location>
</feature>
<keyword evidence="3 7" id="KW-0997">Cell inner membrane</keyword>
<dbReference type="InterPro" id="IPR004681">
    <property type="entry name" value="TRAP_DctM"/>
</dbReference>
<comment type="subcellular location">
    <subcellularLocation>
        <location evidence="1 7">Cell inner membrane</location>
        <topology evidence="1 7">Multi-pass membrane protein</topology>
    </subcellularLocation>
</comment>
<organism evidence="9 10">
    <name type="scientific">Halomonas alimentaria</name>
    <dbReference type="NCBI Taxonomy" id="147248"/>
    <lineage>
        <taxon>Bacteria</taxon>
        <taxon>Pseudomonadati</taxon>
        <taxon>Pseudomonadota</taxon>
        <taxon>Gammaproteobacteria</taxon>
        <taxon>Oceanospirillales</taxon>
        <taxon>Halomonadaceae</taxon>
        <taxon>Halomonas</taxon>
    </lineage>
</organism>
<evidence type="ECO:0000313" key="9">
    <source>
        <dbReference type="EMBL" id="NAW33591.1"/>
    </source>
</evidence>
<evidence type="ECO:0000313" key="10">
    <source>
        <dbReference type="Proteomes" id="UP000487929"/>
    </source>
</evidence>
<dbReference type="RefSeq" id="WP_161430742.1">
    <property type="nucleotide sequence ID" value="NZ_WUTT01000001.1"/>
</dbReference>
<dbReference type="GO" id="GO:0022857">
    <property type="term" value="F:transmembrane transporter activity"/>
    <property type="evidence" value="ECO:0007669"/>
    <property type="project" value="UniProtKB-UniRule"/>
</dbReference>
<reference evidence="9 10" key="1">
    <citation type="submission" date="2019-12" db="EMBL/GenBank/DDBJ databases">
        <title>Draft genome sequencing of Halomonas alimentaria DSM 15356.</title>
        <authorList>
            <person name="Pandiyan K."/>
            <person name="Kushwaha P."/>
            <person name="Gowdham M."/>
            <person name="Chakdar H."/>
            <person name="Singh A."/>
            <person name="Kumar M."/>
            <person name="Saxena A.K."/>
        </authorList>
    </citation>
    <scope>NUCLEOTIDE SEQUENCE [LARGE SCALE GENOMIC DNA]</scope>
    <source>
        <strain evidence="9 10">DSM 15356</strain>
    </source>
</reference>
<feature type="transmembrane region" description="Helical" evidence="7">
    <location>
        <begin position="368"/>
        <end position="391"/>
    </location>
</feature>
<evidence type="ECO:0000256" key="7">
    <source>
        <dbReference type="RuleBase" id="RU369079"/>
    </source>
</evidence>
<keyword evidence="10" id="KW-1185">Reference proteome</keyword>
<evidence type="ECO:0000256" key="3">
    <source>
        <dbReference type="ARBA" id="ARBA00022519"/>
    </source>
</evidence>
<keyword evidence="2" id="KW-1003">Cell membrane</keyword>
<comment type="function">
    <text evidence="7">Part of the tripartite ATP-independent periplasmic (TRAP) transport system.</text>
</comment>
<dbReference type="InterPro" id="IPR010656">
    <property type="entry name" value="DctM"/>
</dbReference>
<feature type="domain" description="TRAP C4-dicarboxylate transport system permease DctM subunit" evidence="8">
    <location>
        <begin position="14"/>
        <end position="430"/>
    </location>
</feature>
<evidence type="ECO:0000256" key="5">
    <source>
        <dbReference type="ARBA" id="ARBA00022989"/>
    </source>
</evidence>
<dbReference type="Proteomes" id="UP000487929">
    <property type="component" value="Unassembled WGS sequence"/>
</dbReference>
<dbReference type="PANTHER" id="PTHR33362">
    <property type="entry name" value="SIALIC ACID TRAP TRANSPORTER PERMEASE PROTEIN SIAT-RELATED"/>
    <property type="match status" value="1"/>
</dbReference>
<dbReference type="Pfam" id="PF06808">
    <property type="entry name" value="DctM"/>
    <property type="match status" value="1"/>
</dbReference>
<gene>
    <name evidence="9" type="ORF">GRB96_04035</name>
</gene>
<comment type="similarity">
    <text evidence="7">Belongs to the TRAP transporter large permease family.</text>
</comment>
<dbReference type="EMBL" id="WUTT01000001">
    <property type="protein sequence ID" value="NAW33591.1"/>
    <property type="molecule type" value="Genomic_DNA"/>
</dbReference>
<dbReference type="GO" id="GO:0005886">
    <property type="term" value="C:plasma membrane"/>
    <property type="evidence" value="ECO:0007669"/>
    <property type="project" value="UniProtKB-SubCell"/>
</dbReference>
<proteinExistence type="inferred from homology"/>
<evidence type="ECO:0000256" key="1">
    <source>
        <dbReference type="ARBA" id="ARBA00004429"/>
    </source>
</evidence>
<comment type="caution">
    <text evidence="7">Lacks conserved residue(s) required for the propagation of feature annotation.</text>
</comment>
<feature type="transmembrane region" description="Helical" evidence="7">
    <location>
        <begin position="325"/>
        <end position="356"/>
    </location>
</feature>
<dbReference type="PANTHER" id="PTHR33362:SF7">
    <property type="entry name" value="SLL1103 PROTEIN"/>
    <property type="match status" value="1"/>
</dbReference>
<keyword evidence="5 7" id="KW-1133">Transmembrane helix</keyword>
<feature type="transmembrane region" description="Helical" evidence="7">
    <location>
        <begin position="12"/>
        <end position="33"/>
    </location>
</feature>
<dbReference type="AlphaFoldDB" id="A0A7X5APZ8"/>
<feature type="transmembrane region" description="Helical" evidence="7">
    <location>
        <begin position="176"/>
        <end position="199"/>
    </location>
</feature>
<keyword evidence="4 7" id="KW-0812">Transmembrane</keyword>
<dbReference type="NCBIfam" id="TIGR00786">
    <property type="entry name" value="dctM"/>
    <property type="match status" value="1"/>
</dbReference>
<dbReference type="OrthoDB" id="9796052at2"/>
<evidence type="ECO:0000256" key="6">
    <source>
        <dbReference type="ARBA" id="ARBA00023136"/>
    </source>
</evidence>
<protein>
    <recommendedName>
        <fullName evidence="7">TRAP transporter large permease protein</fullName>
    </recommendedName>
</protein>
<feature type="transmembrane region" description="Helical" evidence="7">
    <location>
        <begin position="63"/>
        <end position="82"/>
    </location>
</feature>
<accession>A0A7X5APZ8</accession>
<comment type="caution">
    <text evidence="9">The sequence shown here is derived from an EMBL/GenBank/DDBJ whole genome shotgun (WGS) entry which is preliminary data.</text>
</comment>